<protein>
    <submittedName>
        <fullName evidence="3">Oxidoreductase</fullName>
    </submittedName>
</protein>
<evidence type="ECO:0000313" key="4">
    <source>
        <dbReference type="Proteomes" id="UP001321861"/>
    </source>
</evidence>
<dbReference type="SUPFAM" id="SSF51430">
    <property type="entry name" value="NAD(P)-linked oxidoreductase"/>
    <property type="match status" value="1"/>
</dbReference>
<reference evidence="3 4" key="1">
    <citation type="journal article" date="2023" name="Microbiol. Spectr.">
        <title>Symbiosis of Carpenter Bees with Uncharacterized Lactic Acid Bacteria Showing NAD Auxotrophy.</title>
        <authorList>
            <person name="Kawasaki S."/>
            <person name="Ozawa K."/>
            <person name="Mori T."/>
            <person name="Yamamoto A."/>
            <person name="Ito M."/>
            <person name="Ohkuma M."/>
            <person name="Sakamoto M."/>
            <person name="Matsutani M."/>
        </authorList>
    </citation>
    <scope>NUCLEOTIDE SEQUENCE [LARGE SCALE GENOMIC DNA]</scope>
    <source>
        <strain evidence="3 4">XA3</strain>
    </source>
</reference>
<name>A0AAU9CW56_9LACO</name>
<keyword evidence="4" id="KW-1185">Reference proteome</keyword>
<dbReference type="KEGG" id="xap:XA3_06400"/>
<dbReference type="Gene3D" id="3.20.20.100">
    <property type="entry name" value="NADP-dependent oxidoreductase domain"/>
    <property type="match status" value="1"/>
</dbReference>
<dbReference type="GO" id="GO:0016491">
    <property type="term" value="F:oxidoreductase activity"/>
    <property type="evidence" value="ECO:0007669"/>
    <property type="project" value="UniProtKB-KW"/>
</dbReference>
<keyword evidence="1" id="KW-0560">Oxidoreductase</keyword>
<feature type="domain" description="NADP-dependent oxidoreductase" evidence="2">
    <location>
        <begin position="13"/>
        <end position="306"/>
    </location>
</feature>
<gene>
    <name evidence="3" type="ORF">XA3_06400</name>
</gene>
<dbReference type="PRINTS" id="PR00069">
    <property type="entry name" value="ALDKETRDTASE"/>
</dbReference>
<dbReference type="InterPro" id="IPR036812">
    <property type="entry name" value="NAD(P)_OxRdtase_dom_sf"/>
</dbReference>
<proteinExistence type="predicted"/>
<dbReference type="InterPro" id="IPR020471">
    <property type="entry name" value="AKR"/>
</dbReference>
<dbReference type="GO" id="GO:0005829">
    <property type="term" value="C:cytosol"/>
    <property type="evidence" value="ECO:0007669"/>
    <property type="project" value="TreeGrafter"/>
</dbReference>
<organism evidence="3 4">
    <name type="scientific">Xylocopilactobacillus apicola</name>
    <dbReference type="NCBI Taxonomy" id="2932184"/>
    <lineage>
        <taxon>Bacteria</taxon>
        <taxon>Bacillati</taxon>
        <taxon>Bacillota</taxon>
        <taxon>Bacilli</taxon>
        <taxon>Lactobacillales</taxon>
        <taxon>Lactobacillaceae</taxon>
        <taxon>Xylocopilactobacillus</taxon>
    </lineage>
</organism>
<dbReference type="FunFam" id="3.20.20.100:FF:000004">
    <property type="entry name" value="Oxidoreductase, aldo/keto reductase"/>
    <property type="match status" value="1"/>
</dbReference>
<dbReference type="AlphaFoldDB" id="A0AAU9CW56"/>
<evidence type="ECO:0000259" key="2">
    <source>
        <dbReference type="Pfam" id="PF00248"/>
    </source>
</evidence>
<evidence type="ECO:0000256" key="1">
    <source>
        <dbReference type="ARBA" id="ARBA00023002"/>
    </source>
</evidence>
<dbReference type="Proteomes" id="UP001321861">
    <property type="component" value="Chromosome"/>
</dbReference>
<dbReference type="EMBL" id="AP026802">
    <property type="protein sequence ID" value="BDR58199.1"/>
    <property type="molecule type" value="Genomic_DNA"/>
</dbReference>
<dbReference type="Pfam" id="PF00248">
    <property type="entry name" value="Aldo_ket_red"/>
    <property type="match status" value="1"/>
</dbReference>
<dbReference type="InterPro" id="IPR050523">
    <property type="entry name" value="AKR_Detox_Biosynth"/>
</dbReference>
<dbReference type="PANTHER" id="PTHR43364:SF4">
    <property type="entry name" value="NAD(P)-LINKED OXIDOREDUCTASE SUPERFAMILY PROTEIN"/>
    <property type="match status" value="1"/>
</dbReference>
<evidence type="ECO:0000313" key="3">
    <source>
        <dbReference type="EMBL" id="BDR58199.1"/>
    </source>
</evidence>
<accession>A0AAU9CW56</accession>
<sequence>MVKIGKSSVETTPMGLGTNAVGGHNLFSNLDDQEGIRIVQKSIASGITLLDTAFVYGLGESEKLIGQAIKGMDRSKIQIASKGAQKLQPDGSLELDNSPEFLRQAVEDSLKRLNTDYLDIFYIHFPAGKTPLNEAVSALNDLKKAGKIRAIGVSNLSKDQLIEANRDGLVDVDEEQYSLIHREMEQDRFDYLKQEQISFVPYFPLASGLLTGKYQEEQSFPVGDVRHDDPNFKGQQFKEINQRVDVLRRLAAEHEVSVAEVVLAWYLKNPAISVVIPGAKKVSQVEDNAKSLNIKLNEQELLLIDQTFK</sequence>
<dbReference type="RefSeq" id="WP_317636115.1">
    <property type="nucleotide sequence ID" value="NZ_AP026802.1"/>
</dbReference>
<dbReference type="InterPro" id="IPR023210">
    <property type="entry name" value="NADP_OxRdtase_dom"/>
</dbReference>
<dbReference type="PANTHER" id="PTHR43364">
    <property type="entry name" value="NADH-SPECIFIC METHYLGLYOXAL REDUCTASE-RELATED"/>
    <property type="match status" value="1"/>
</dbReference>